<protein>
    <recommendedName>
        <fullName evidence="2">LysM domain-containing protein</fullName>
    </recommendedName>
</protein>
<dbReference type="EMBL" id="LCFI01000002">
    <property type="protein sequence ID" value="KKS90552.1"/>
    <property type="molecule type" value="Genomic_DNA"/>
</dbReference>
<evidence type="ECO:0000259" key="2">
    <source>
        <dbReference type="PROSITE" id="PS51782"/>
    </source>
</evidence>
<dbReference type="SMART" id="SM00257">
    <property type="entry name" value="LysM"/>
    <property type="match status" value="2"/>
</dbReference>
<dbReference type="Pfam" id="PF01476">
    <property type="entry name" value="LysM"/>
    <property type="match status" value="2"/>
</dbReference>
<dbReference type="InterPro" id="IPR052196">
    <property type="entry name" value="Bact_Kbp"/>
</dbReference>
<keyword evidence="1" id="KW-0472">Membrane</keyword>
<feature type="transmembrane region" description="Helical" evidence="1">
    <location>
        <begin position="20"/>
        <end position="38"/>
    </location>
</feature>
<feature type="domain" description="LysM" evidence="2">
    <location>
        <begin position="70"/>
        <end position="118"/>
    </location>
</feature>
<dbReference type="CDD" id="cd00118">
    <property type="entry name" value="LysM"/>
    <property type="match status" value="2"/>
</dbReference>
<evidence type="ECO:0000313" key="4">
    <source>
        <dbReference type="Proteomes" id="UP000034669"/>
    </source>
</evidence>
<dbReference type="InterPro" id="IPR018392">
    <property type="entry name" value="LysM"/>
</dbReference>
<accession>A0A0G1CYM8</accession>
<dbReference type="PANTHER" id="PTHR34700:SF4">
    <property type="entry name" value="PHAGE-LIKE ELEMENT PBSX PROTEIN XKDP"/>
    <property type="match status" value="1"/>
</dbReference>
<name>A0A0G1CYM8_9BACT</name>
<comment type="caution">
    <text evidence="3">The sequence shown here is derived from an EMBL/GenBank/DDBJ whole genome shotgun (WGS) entry which is preliminary data.</text>
</comment>
<sequence>MVELKTALKSLKLNESNLSILLGAVVVLIIGILAFRWVNNRNNLGSILPKSATESVTSPQATNTPGKLPSEYTVKSGDSLWKISQQHFNNSGYNWVDIAKANNLNQPNRIVAGQKLTIPDVPVRTPKVVAQKPKIETTITGNSYTTVKGDSLWKIAVAAYGDGYKWTALYNANKDKIGTNPNRLFQGLALTVPR</sequence>
<feature type="domain" description="LysM" evidence="2">
    <location>
        <begin position="142"/>
        <end position="192"/>
    </location>
</feature>
<evidence type="ECO:0000256" key="1">
    <source>
        <dbReference type="SAM" id="Phobius"/>
    </source>
</evidence>
<dbReference type="PROSITE" id="PS51782">
    <property type="entry name" value="LYSM"/>
    <property type="match status" value="2"/>
</dbReference>
<reference evidence="3 4" key="1">
    <citation type="journal article" date="2015" name="Nature">
        <title>rRNA introns, odd ribosomes, and small enigmatic genomes across a large radiation of phyla.</title>
        <authorList>
            <person name="Brown C.T."/>
            <person name="Hug L.A."/>
            <person name="Thomas B.C."/>
            <person name="Sharon I."/>
            <person name="Castelle C.J."/>
            <person name="Singh A."/>
            <person name="Wilkins M.J."/>
            <person name="Williams K.H."/>
            <person name="Banfield J.F."/>
        </authorList>
    </citation>
    <scope>NUCLEOTIDE SEQUENCE [LARGE SCALE GENOMIC DNA]</scope>
</reference>
<dbReference type="Proteomes" id="UP000034669">
    <property type="component" value="Unassembled WGS sequence"/>
</dbReference>
<dbReference type="AlphaFoldDB" id="A0A0G1CYM8"/>
<keyword evidence="1" id="KW-1133">Transmembrane helix</keyword>
<dbReference type="Gene3D" id="3.10.350.10">
    <property type="entry name" value="LysM domain"/>
    <property type="match status" value="2"/>
</dbReference>
<dbReference type="SUPFAM" id="SSF54106">
    <property type="entry name" value="LysM domain"/>
    <property type="match status" value="1"/>
</dbReference>
<evidence type="ECO:0000313" key="3">
    <source>
        <dbReference type="EMBL" id="KKS90552.1"/>
    </source>
</evidence>
<dbReference type="InterPro" id="IPR036779">
    <property type="entry name" value="LysM_dom_sf"/>
</dbReference>
<keyword evidence="1" id="KW-0812">Transmembrane</keyword>
<gene>
    <name evidence="3" type="ORF">UV66_C0002G0029</name>
</gene>
<dbReference type="PANTHER" id="PTHR34700">
    <property type="entry name" value="POTASSIUM BINDING PROTEIN KBP"/>
    <property type="match status" value="1"/>
</dbReference>
<organism evidence="3 4">
    <name type="scientific">Candidatus Woesebacteria bacterium GW2011_GWA1_43_12</name>
    <dbReference type="NCBI Taxonomy" id="1618557"/>
    <lineage>
        <taxon>Bacteria</taxon>
        <taxon>Candidatus Woeseibacteriota</taxon>
    </lineage>
</organism>
<proteinExistence type="predicted"/>